<dbReference type="Gene3D" id="3.40.50.970">
    <property type="match status" value="2"/>
</dbReference>
<dbReference type="InterPro" id="IPR012001">
    <property type="entry name" value="Thiamin_PyroP_enz_TPP-bd_dom"/>
</dbReference>
<comment type="cofactor">
    <cofactor evidence="1">
        <name>thiamine diphosphate</name>
        <dbReference type="ChEBI" id="CHEBI:58937"/>
    </cofactor>
</comment>
<accession>A0A5C8ZQA4</accession>
<sequence length="592" mass="64392">MPLQTVANRIADLMQAEGITHLFSLPDVLHGRIQHALVQRGIPLIANHHECAGGHMAEAYSLLTGQTTAVGAARGPGVYNYYPAVANAWSEGRPVLFIGPEKSREVRSIAGRKSFQYVNAAEVLRSITKYSNVVEHPELVDAVFHEAFRQMYIGDMGPAYIGIPFDLLRRNEEYEFGPILTPEQYRPATFLGPGTKEQLDLAKAAIMSARRPVLLAGSGVYQSGMQDQFREFAEELAAPVLLTHGGQGLLPDTHPLVFEYNIGEGLEFSRNADLVIAIGTSIGDKIDNGGATPIAARPALEHAWGNAGQQRWIHIERDPENLGRNKIVEFPIFGDARQTLQELYGVRPNSTEWNAEYISVRKSKMSAAYAKLWEEAPDVVPMHPGRVMAEIQKSIPADSILSCGGGSFGLWAMRYRHHSIAGHMKSQKAGSTSAGMAYALAAGLKLRGTGKFSINIGGDGSFQFYLAEIETAVRYKLPTIFVVGYDQGWGDEVAANLAQYGDTHEVDHEYVRLDKVAEAMGAHGEYVATLADIAPAMQRALASNKPAVIQVVIDRDLNAFGLPDRSVLSGGRDWDHVIGGLGAPGLDPFSAH</sequence>
<dbReference type="InterPro" id="IPR011766">
    <property type="entry name" value="TPP_enzyme_TPP-bd"/>
</dbReference>
<reference evidence="8 9" key="1">
    <citation type="submission" date="2019-08" db="EMBL/GenBank/DDBJ databases">
        <title>Parahaliea maris sp. nov., isolated from the surface seawater.</title>
        <authorList>
            <person name="Liu Y."/>
        </authorList>
    </citation>
    <scope>NUCLEOTIDE SEQUENCE [LARGE SCALE GENOMIC DNA]</scope>
    <source>
        <strain evidence="8 9">HSLHS9</strain>
    </source>
</reference>
<dbReference type="AlphaFoldDB" id="A0A5C8ZQA4"/>
<evidence type="ECO:0000256" key="2">
    <source>
        <dbReference type="ARBA" id="ARBA00007812"/>
    </source>
</evidence>
<dbReference type="GO" id="GO:0003984">
    <property type="term" value="F:acetolactate synthase activity"/>
    <property type="evidence" value="ECO:0007669"/>
    <property type="project" value="TreeGrafter"/>
</dbReference>
<dbReference type="GO" id="GO:0000287">
    <property type="term" value="F:magnesium ion binding"/>
    <property type="evidence" value="ECO:0007669"/>
    <property type="project" value="InterPro"/>
</dbReference>
<protein>
    <submittedName>
        <fullName evidence="8">Thiamine pyrophosphate-binding protein</fullName>
    </submittedName>
</protein>
<comment type="similarity">
    <text evidence="2 4">Belongs to the TPP enzyme family.</text>
</comment>
<evidence type="ECO:0000313" key="8">
    <source>
        <dbReference type="EMBL" id="TXS89830.1"/>
    </source>
</evidence>
<dbReference type="Pfam" id="PF02775">
    <property type="entry name" value="TPP_enzyme_C"/>
    <property type="match status" value="1"/>
</dbReference>
<dbReference type="InterPro" id="IPR029061">
    <property type="entry name" value="THDP-binding"/>
</dbReference>
<feature type="domain" description="Thiamine pyrophosphate enzyme N-terminal TPP-binding" evidence="7">
    <location>
        <begin position="5"/>
        <end position="117"/>
    </location>
</feature>
<dbReference type="InterPro" id="IPR029035">
    <property type="entry name" value="DHS-like_NAD/FAD-binding_dom"/>
</dbReference>
<organism evidence="8 9">
    <name type="scientific">Parahaliea maris</name>
    <dbReference type="NCBI Taxonomy" id="2716870"/>
    <lineage>
        <taxon>Bacteria</taxon>
        <taxon>Pseudomonadati</taxon>
        <taxon>Pseudomonadota</taxon>
        <taxon>Gammaproteobacteria</taxon>
        <taxon>Cellvibrionales</taxon>
        <taxon>Halieaceae</taxon>
        <taxon>Parahaliea</taxon>
    </lineage>
</organism>
<comment type="caution">
    <text evidence="8">The sequence shown here is derived from an EMBL/GenBank/DDBJ whole genome shotgun (WGS) entry which is preliminary data.</text>
</comment>
<dbReference type="Pfam" id="PF00205">
    <property type="entry name" value="TPP_enzyme_M"/>
    <property type="match status" value="1"/>
</dbReference>
<dbReference type="InterPro" id="IPR045229">
    <property type="entry name" value="TPP_enz"/>
</dbReference>
<feature type="domain" description="Thiamine pyrophosphate enzyme TPP-binding" evidence="6">
    <location>
        <begin position="405"/>
        <end position="551"/>
    </location>
</feature>
<dbReference type="GO" id="GO:0050660">
    <property type="term" value="F:flavin adenine dinucleotide binding"/>
    <property type="evidence" value="ECO:0007669"/>
    <property type="project" value="TreeGrafter"/>
</dbReference>
<dbReference type="SUPFAM" id="SSF52467">
    <property type="entry name" value="DHS-like NAD/FAD-binding domain"/>
    <property type="match status" value="1"/>
</dbReference>
<dbReference type="GO" id="GO:0009099">
    <property type="term" value="P:L-valine biosynthetic process"/>
    <property type="evidence" value="ECO:0007669"/>
    <property type="project" value="TreeGrafter"/>
</dbReference>
<proteinExistence type="inferred from homology"/>
<evidence type="ECO:0000256" key="3">
    <source>
        <dbReference type="ARBA" id="ARBA00023052"/>
    </source>
</evidence>
<dbReference type="RefSeq" id="WP_148070080.1">
    <property type="nucleotide sequence ID" value="NZ_VRZA01000009.1"/>
</dbReference>
<dbReference type="InterPro" id="IPR012000">
    <property type="entry name" value="Thiamin_PyroP_enz_cen_dom"/>
</dbReference>
<dbReference type="GO" id="GO:0030976">
    <property type="term" value="F:thiamine pyrophosphate binding"/>
    <property type="evidence" value="ECO:0007669"/>
    <property type="project" value="InterPro"/>
</dbReference>
<dbReference type="GO" id="GO:0009097">
    <property type="term" value="P:isoleucine biosynthetic process"/>
    <property type="evidence" value="ECO:0007669"/>
    <property type="project" value="TreeGrafter"/>
</dbReference>
<dbReference type="SUPFAM" id="SSF52518">
    <property type="entry name" value="Thiamin diphosphate-binding fold (THDP-binding)"/>
    <property type="match status" value="2"/>
</dbReference>
<evidence type="ECO:0000313" key="9">
    <source>
        <dbReference type="Proteomes" id="UP000321039"/>
    </source>
</evidence>
<evidence type="ECO:0000259" key="5">
    <source>
        <dbReference type="Pfam" id="PF00205"/>
    </source>
</evidence>
<gene>
    <name evidence="8" type="ORF">FV139_19040</name>
</gene>
<evidence type="ECO:0000256" key="4">
    <source>
        <dbReference type="RuleBase" id="RU362132"/>
    </source>
</evidence>
<dbReference type="GO" id="GO:0005948">
    <property type="term" value="C:acetolactate synthase complex"/>
    <property type="evidence" value="ECO:0007669"/>
    <property type="project" value="TreeGrafter"/>
</dbReference>
<evidence type="ECO:0000259" key="6">
    <source>
        <dbReference type="Pfam" id="PF02775"/>
    </source>
</evidence>
<dbReference type="CDD" id="cd07035">
    <property type="entry name" value="TPP_PYR_POX_like"/>
    <property type="match status" value="1"/>
</dbReference>
<keyword evidence="9" id="KW-1185">Reference proteome</keyword>
<evidence type="ECO:0000256" key="1">
    <source>
        <dbReference type="ARBA" id="ARBA00001964"/>
    </source>
</evidence>
<feature type="domain" description="Thiamine pyrophosphate enzyme central" evidence="5">
    <location>
        <begin position="202"/>
        <end position="343"/>
    </location>
</feature>
<dbReference type="PANTHER" id="PTHR18968">
    <property type="entry name" value="THIAMINE PYROPHOSPHATE ENZYMES"/>
    <property type="match status" value="1"/>
</dbReference>
<dbReference type="Pfam" id="PF02776">
    <property type="entry name" value="TPP_enzyme_N"/>
    <property type="match status" value="1"/>
</dbReference>
<dbReference type="Gene3D" id="3.40.50.1220">
    <property type="entry name" value="TPP-binding domain"/>
    <property type="match status" value="1"/>
</dbReference>
<keyword evidence="3 4" id="KW-0786">Thiamine pyrophosphate</keyword>
<evidence type="ECO:0000259" key="7">
    <source>
        <dbReference type="Pfam" id="PF02776"/>
    </source>
</evidence>
<dbReference type="Proteomes" id="UP000321039">
    <property type="component" value="Unassembled WGS sequence"/>
</dbReference>
<dbReference type="EMBL" id="VRZA01000009">
    <property type="protein sequence ID" value="TXS89830.1"/>
    <property type="molecule type" value="Genomic_DNA"/>
</dbReference>
<name>A0A5C8ZQA4_9GAMM</name>
<dbReference type="PANTHER" id="PTHR18968:SF166">
    <property type="entry name" value="2-HYDROXYACYL-COA LYASE 2"/>
    <property type="match status" value="1"/>
</dbReference>